<feature type="domain" description="GEVED" evidence="5">
    <location>
        <begin position="601"/>
        <end position="707"/>
    </location>
</feature>
<keyword evidence="3" id="KW-1133">Transmembrane helix</keyword>
<accession>A0A2V4WVZ8</accession>
<dbReference type="Pfam" id="PF20009">
    <property type="entry name" value="GEVED"/>
    <property type="match status" value="1"/>
</dbReference>
<dbReference type="EMBL" id="QJTD01000004">
    <property type="protein sequence ID" value="PYE80762.1"/>
    <property type="molecule type" value="Genomic_DNA"/>
</dbReference>
<organism evidence="6 7">
    <name type="scientific">Winogradskyella epiphytica</name>
    <dbReference type="NCBI Taxonomy" id="262005"/>
    <lineage>
        <taxon>Bacteria</taxon>
        <taxon>Pseudomonadati</taxon>
        <taxon>Bacteroidota</taxon>
        <taxon>Flavobacteriia</taxon>
        <taxon>Flavobacteriales</taxon>
        <taxon>Flavobacteriaceae</taxon>
        <taxon>Winogradskyella</taxon>
    </lineage>
</organism>
<dbReference type="InterPro" id="IPR045474">
    <property type="entry name" value="GEVED"/>
</dbReference>
<keyword evidence="3" id="KW-0812">Transmembrane</keyword>
<dbReference type="OrthoDB" id="1652165at2"/>
<feature type="transmembrane region" description="Helical" evidence="3">
    <location>
        <begin position="12"/>
        <end position="31"/>
    </location>
</feature>
<proteinExistence type="predicted"/>
<evidence type="ECO:0000259" key="4">
    <source>
        <dbReference type="Pfam" id="PF19081"/>
    </source>
</evidence>
<gene>
    <name evidence="6" type="ORF">DFQ11_104129</name>
</gene>
<keyword evidence="7" id="KW-1185">Reference proteome</keyword>
<sequence length="1680" mass="185101">MKTHDIFPSPKSVINSVFSCFIMVFFLLGNFCVNGQQLAKEVANAKYAQKQSQDKAIFKNTLKSSLNSKQTPLKNERIKSEPEPNSYVPLPKPQAGPLEAQKNKKEDLSKRDISSKHFINDDGSYTALIGGGPIHYDNNGTWEDINHSITTNNNPQYPYSNTTNLLESYFGATAHLGARSNTKEGEVKEFLNTKMYWEVNGQAVDIQNSQNTSVTINGSKAYYNNLFGTIAAEYSILSGKRKLNYIIPNAQAFGNMPNNAQYLVFSEDIVLPSGWTHRVDKQKGILINDASGETIYAYENPTVYEDYHGELVLHEQNNPASFEIKKTNNTITLFLKVETSWLKDANRIFPLAIDPTVMVYPDNANFWSGWVNSNGAGANGNMRVGHTNSGAEIDAFVKFNLTSIQAGSTVSSVTSHLFRYGGVGSHPNRQMTIGSSNVDPVTAVFWADIYNGYTGDISNSVSANNGNGWKVNTFNPTGITFIENALADGFASILAWPSSNEWTNNNYDNFGGYSHENPPYLTIDYTVTEPCSPTSEEPDGLYINSVSIVGTLSDPPTNTSTYNTTGFEDFTTLPQLAVQADGEGVNIIASSQGSILSRGTWKAWVDWNQNEVFEPSEEVYNIFGFVGSNVTFGFEIPDGQIPGDYRLRIRVNNSVDYLMYYEEAYEGYGFDFSPCDVFEHYYYGYEGFPYYDDIYKYNFGETEDYLFTVIANCDAVITNIIDSETCNNGAVTLNVTASPGTTINWYYNETDTTPFQNTPQGDWTTPVLSSTTSYWVTATNGSCESIVKTEITAKVNPTPTVTFNPETPVICGNDIIQLTAGGDIELAYLIDEDFESGGLGAFNNYKHSDNLNNNLINDTAKWQNRESVYVPGNNVNVWYPAISSGFGSDKFALALSDTAPTPPNSIVHNSLELVTPVDATDFLNLTLNLKLYYSRYFQNGSNPDNEYVAIELSTDGGLTYPIEIQKFTNTVGYGSKFHEINHDLSTYIGESNLSLRIRHYSEASENGWLGDGVAVDDIKLYGDKPLNTAFTYDPSTVDAFTDAAATIPYTPGTQINSIYIRPTIDQLENATFHIPVSATLSNGCEATGTALVTNNTKIFKSPYNDWNNDSNWSPPGVPTLDNCVIIPNGQESSVDGTLLHAEALNVTVKNGGILHLEPEYMLTVQDWINVENTGVFNIKNSASLIQINDLTTKPNSGNVHVQRAPKDDFSPVDNLNYVYWSSPVKGFNVGNISPNTSASLIWQWIPTITENGSGNHGDWQNATGTMIDGTGYIVRGLSGTPTVLPPATTIPVSNNTALFTGVPNNGEIVVPINRGNYTGLDYIGNGNTATAQDDNWNLLGNPYPSSISANKFVNLNSHISGTIYLWPHTALPSAANNDPFYGDYGLNYDNIYIEHNPTGTIPPTVGDLNIASGQAFMVLMMDTAGLSESVLFNNSLRDKSQANNSFYRQEVDTPEKHRIWLDLAGSDNKGHTLLVGYIANATNDYDRLYDGYNFLNQPTNFYSLIGESTYSIQGRALPFSQDDTIPLGFTISENDSFTIGINTIDGLFESTNQGIFLEDTYMNIIHDLRIAPYSFKSDAGTYNDRFILRYTNAALSIADQQTLNNLSITAPNNSYIKVSSDNNLIKSVSVFDVLGRELFSNDSINNSDFILNNMALSKGTYVVKATLENGIQKVEKVILK</sequence>
<dbReference type="InterPro" id="IPR044023">
    <property type="entry name" value="Ig_7"/>
</dbReference>
<evidence type="ECO:0000313" key="7">
    <source>
        <dbReference type="Proteomes" id="UP000248054"/>
    </source>
</evidence>
<evidence type="ECO:0000256" key="1">
    <source>
        <dbReference type="ARBA" id="ARBA00022729"/>
    </source>
</evidence>
<feature type="domain" description="Ig-like" evidence="4">
    <location>
        <begin position="721"/>
        <end position="797"/>
    </location>
</feature>
<evidence type="ECO:0000256" key="2">
    <source>
        <dbReference type="SAM" id="MobiDB-lite"/>
    </source>
</evidence>
<evidence type="ECO:0000256" key="3">
    <source>
        <dbReference type="SAM" id="Phobius"/>
    </source>
</evidence>
<reference evidence="6 7" key="1">
    <citation type="submission" date="2018-06" db="EMBL/GenBank/DDBJ databases">
        <title>Genomic Encyclopedia of Type Strains, Phase III (KMG-III): the genomes of soil and plant-associated and newly described type strains.</title>
        <authorList>
            <person name="Whitman W."/>
        </authorList>
    </citation>
    <scope>NUCLEOTIDE SEQUENCE [LARGE SCALE GENOMIC DNA]</scope>
    <source>
        <strain evidence="6 7">CECT 7945</strain>
    </source>
</reference>
<feature type="compositionally biased region" description="Basic and acidic residues" evidence="2">
    <location>
        <begin position="101"/>
        <end position="110"/>
    </location>
</feature>
<keyword evidence="1" id="KW-0732">Signal</keyword>
<keyword evidence="3" id="KW-0472">Membrane</keyword>
<comment type="caution">
    <text evidence="6">The sequence shown here is derived from an EMBL/GenBank/DDBJ whole genome shotgun (WGS) entry which is preliminary data.</text>
</comment>
<name>A0A2V4WVZ8_9FLAO</name>
<dbReference type="NCBIfam" id="TIGR04183">
    <property type="entry name" value="Por_Secre_tail"/>
    <property type="match status" value="1"/>
</dbReference>
<dbReference type="Proteomes" id="UP000248054">
    <property type="component" value="Unassembled WGS sequence"/>
</dbReference>
<dbReference type="InterPro" id="IPR026444">
    <property type="entry name" value="Secre_tail"/>
</dbReference>
<dbReference type="RefSeq" id="WP_146221526.1">
    <property type="nucleotide sequence ID" value="NZ_BMWQ01000004.1"/>
</dbReference>
<evidence type="ECO:0000259" key="5">
    <source>
        <dbReference type="Pfam" id="PF20009"/>
    </source>
</evidence>
<protein>
    <submittedName>
        <fullName evidence="6">Putative secreted protein (Por secretion system target)</fullName>
    </submittedName>
</protein>
<feature type="region of interest" description="Disordered" evidence="2">
    <location>
        <begin position="68"/>
        <end position="110"/>
    </location>
</feature>
<dbReference type="Pfam" id="PF19081">
    <property type="entry name" value="Ig_7"/>
    <property type="match status" value="1"/>
</dbReference>
<dbReference type="NCBIfam" id="NF033708">
    <property type="entry name" value="T9SS_Cterm_ChiA"/>
    <property type="match status" value="1"/>
</dbReference>
<evidence type="ECO:0000313" key="6">
    <source>
        <dbReference type="EMBL" id="PYE80762.1"/>
    </source>
</evidence>